<feature type="repeat" description="PPR" evidence="2">
    <location>
        <begin position="176"/>
        <end position="210"/>
    </location>
</feature>
<dbReference type="Proteomes" id="UP001630127">
    <property type="component" value="Unassembled WGS sequence"/>
</dbReference>
<feature type="repeat" description="PPR" evidence="2">
    <location>
        <begin position="114"/>
        <end position="148"/>
    </location>
</feature>
<dbReference type="Pfam" id="PF12854">
    <property type="entry name" value="PPR_1"/>
    <property type="match status" value="1"/>
</dbReference>
<dbReference type="Gene3D" id="1.25.40.10">
    <property type="entry name" value="Tetratricopeptide repeat domain"/>
    <property type="match status" value="4"/>
</dbReference>
<gene>
    <name evidence="3" type="ORF">ACH5RR_039389</name>
</gene>
<dbReference type="NCBIfam" id="TIGR00756">
    <property type="entry name" value="PPR"/>
    <property type="match status" value="4"/>
</dbReference>
<dbReference type="InterPro" id="IPR011990">
    <property type="entry name" value="TPR-like_helical_dom_sf"/>
</dbReference>
<dbReference type="PROSITE" id="PS51375">
    <property type="entry name" value="PPR"/>
    <property type="match status" value="4"/>
</dbReference>
<keyword evidence="1" id="KW-0677">Repeat</keyword>
<dbReference type="PANTHER" id="PTHR47926">
    <property type="entry name" value="PENTATRICOPEPTIDE REPEAT-CONTAINING PROTEIN"/>
    <property type="match status" value="1"/>
</dbReference>
<accession>A0ABD2XZV5</accession>
<feature type="repeat" description="PPR" evidence="2">
    <location>
        <begin position="308"/>
        <end position="342"/>
    </location>
</feature>
<feature type="repeat" description="PPR" evidence="2">
    <location>
        <begin position="343"/>
        <end position="373"/>
    </location>
</feature>
<evidence type="ECO:0000256" key="2">
    <source>
        <dbReference type="PROSITE-ProRule" id="PRU00708"/>
    </source>
</evidence>
<evidence type="ECO:0000313" key="3">
    <source>
        <dbReference type="EMBL" id="KAL3500296.1"/>
    </source>
</evidence>
<dbReference type="AlphaFoldDB" id="A0ABD2XZV5"/>
<proteinExistence type="predicted"/>
<sequence length="511" mass="56652">MAVLSHCPVLPATSQSWNKIIKKQVLEGSQKKALLTFLHMQEIGHFADNFSYPILLKATAALSLERVGSALHGQIIKTGFFNHSFVQTALLNLYSNFGCREESCRVFQQISVKDIVAWNSMLDAYAAVGEMENAMTIFHSIPCKDLLSYNIMVSGYAKIGDKILAENIFDKIHQKDIISWNSMILACCNAGDMEKARNFFDQMPSRNVITWNTMLTGYLGSNCLGRVIALFEEMQEENYDPDHLTITIVLSACANLGLLEKGEEMHIFALEKGLTSSPHVTTSLIEMYAKCGKIPSSLEVFYKSQIKDIYCWNAMISGLALHGLAFSAFKLFDAMKRKDLRPDDITFVGLLSACSHSGLIHEGLELFSSMEKKYAINPKLEHYGCIVDLLGRAGLLDHALQLIESMPIVPAKSILGALLGACVNYRNTEIGEKVVKLLLKSGESLSDGEHMMVANLYASCKQLEEANKWLKMMNDSGVSKTAGCSIIQVNGEMHRFVAGDKKKKLFNANAI</sequence>
<dbReference type="Pfam" id="PF13041">
    <property type="entry name" value="PPR_2"/>
    <property type="match status" value="2"/>
</dbReference>
<dbReference type="EMBL" id="JBJUIK010000016">
    <property type="protein sequence ID" value="KAL3500296.1"/>
    <property type="molecule type" value="Genomic_DNA"/>
</dbReference>
<evidence type="ECO:0000256" key="1">
    <source>
        <dbReference type="ARBA" id="ARBA00022737"/>
    </source>
</evidence>
<organism evidence="3 4">
    <name type="scientific">Cinchona calisaya</name>
    <dbReference type="NCBI Taxonomy" id="153742"/>
    <lineage>
        <taxon>Eukaryota</taxon>
        <taxon>Viridiplantae</taxon>
        <taxon>Streptophyta</taxon>
        <taxon>Embryophyta</taxon>
        <taxon>Tracheophyta</taxon>
        <taxon>Spermatophyta</taxon>
        <taxon>Magnoliopsida</taxon>
        <taxon>eudicotyledons</taxon>
        <taxon>Gunneridae</taxon>
        <taxon>Pentapetalae</taxon>
        <taxon>asterids</taxon>
        <taxon>lamiids</taxon>
        <taxon>Gentianales</taxon>
        <taxon>Rubiaceae</taxon>
        <taxon>Cinchonoideae</taxon>
        <taxon>Cinchoneae</taxon>
        <taxon>Cinchona</taxon>
    </lineage>
</organism>
<protein>
    <recommendedName>
        <fullName evidence="5">Pentatricopeptide repeat-containing protein</fullName>
    </recommendedName>
</protein>
<name>A0ABD2XZV5_9GENT</name>
<dbReference type="FunFam" id="1.25.40.10:FF:000989">
    <property type="entry name" value="Pentatricopeptide repeat-containing protein At1g31430"/>
    <property type="match status" value="1"/>
</dbReference>
<dbReference type="Pfam" id="PF01535">
    <property type="entry name" value="PPR"/>
    <property type="match status" value="3"/>
</dbReference>
<dbReference type="Pfam" id="PF20431">
    <property type="entry name" value="E_motif"/>
    <property type="match status" value="1"/>
</dbReference>
<dbReference type="InterPro" id="IPR046960">
    <property type="entry name" value="PPR_At4g14850-like_plant"/>
</dbReference>
<evidence type="ECO:0008006" key="5">
    <source>
        <dbReference type="Google" id="ProtNLM"/>
    </source>
</evidence>
<dbReference type="InterPro" id="IPR002885">
    <property type="entry name" value="PPR_rpt"/>
</dbReference>
<dbReference type="InterPro" id="IPR046848">
    <property type="entry name" value="E_motif"/>
</dbReference>
<reference evidence="3 4" key="1">
    <citation type="submission" date="2024-11" db="EMBL/GenBank/DDBJ databases">
        <title>A near-complete genome assembly of Cinchona calisaya.</title>
        <authorList>
            <person name="Lian D.C."/>
            <person name="Zhao X.W."/>
            <person name="Wei L."/>
        </authorList>
    </citation>
    <scope>NUCLEOTIDE SEQUENCE [LARGE SCALE GENOMIC DNA]</scope>
    <source>
        <tissue evidence="3">Nenye</tissue>
    </source>
</reference>
<keyword evidence="4" id="KW-1185">Reference proteome</keyword>
<comment type="caution">
    <text evidence="3">The sequence shown here is derived from an EMBL/GenBank/DDBJ whole genome shotgun (WGS) entry which is preliminary data.</text>
</comment>
<evidence type="ECO:0000313" key="4">
    <source>
        <dbReference type="Proteomes" id="UP001630127"/>
    </source>
</evidence>